<feature type="domain" description="GPAT/DHAPAT C-terminal" evidence="1">
    <location>
        <begin position="1"/>
        <end position="45"/>
    </location>
</feature>
<dbReference type="Proteomes" id="UP001304534">
    <property type="component" value="Chromosome"/>
</dbReference>
<name>A0ABZ0DD60_9XANT</name>
<evidence type="ECO:0000313" key="2">
    <source>
        <dbReference type="EMBL" id="WOB26361.1"/>
    </source>
</evidence>
<evidence type="ECO:0000313" key="3">
    <source>
        <dbReference type="Proteomes" id="UP001304534"/>
    </source>
</evidence>
<accession>A0ABZ0DD60</accession>
<organism evidence="2 3">
    <name type="scientific">Xanthomonas dyei</name>
    <dbReference type="NCBI Taxonomy" id="743699"/>
    <lineage>
        <taxon>Bacteria</taxon>
        <taxon>Pseudomonadati</taxon>
        <taxon>Pseudomonadota</taxon>
        <taxon>Gammaproteobacteria</taxon>
        <taxon>Lysobacterales</taxon>
        <taxon>Lysobacteraceae</taxon>
        <taxon>Xanthomonas</taxon>
    </lineage>
</organism>
<dbReference type="Pfam" id="PF19277">
    <property type="entry name" value="GPAT_C"/>
    <property type="match status" value="1"/>
</dbReference>
<dbReference type="EMBL" id="CP103840">
    <property type="protein sequence ID" value="WOB26361.1"/>
    <property type="molecule type" value="Genomic_DNA"/>
</dbReference>
<keyword evidence="3" id="KW-1185">Reference proteome</keyword>
<sequence length="103" mass="11490">MSRAGLIRLGRTVYPFLQAELLLPWSEDRFAERIEQTIDMFVREDQGARRSLRGGVTCALRFLRASTPPKNARQRLSTAPEQVTGLQWPAHAVAGTRSSTPPA</sequence>
<reference evidence="2 3" key="1">
    <citation type="submission" date="2022-08" db="EMBL/GenBank/DDBJ databases">
        <title>Whole genome sequencing-based tracing of a 2022 introduction and outbreak of Xanthomonas hortorum pv. pelargonii.</title>
        <authorList>
            <person name="Iruegas-Bocardo F."/>
            <person name="Weisberg A.K."/>
            <person name="Riutta E.R."/>
            <person name="Kilday K."/>
            <person name="Bonkowski J.C."/>
            <person name="Creswell T."/>
            <person name="Daughtrey M.L."/>
            <person name="Rane K."/>
            <person name="Grunwald N.J."/>
            <person name="Chang J.H."/>
            <person name="Putnam M.L."/>
        </authorList>
    </citation>
    <scope>NUCLEOTIDE SEQUENCE [LARGE SCALE GENOMIC DNA]</scope>
    <source>
        <strain evidence="2 3">22-325</strain>
    </source>
</reference>
<gene>
    <name evidence="2" type="ORF">NYR99_22480</name>
</gene>
<dbReference type="InterPro" id="IPR045520">
    <property type="entry name" value="GPAT/DHAPAT_C"/>
</dbReference>
<protein>
    <recommendedName>
        <fullName evidence="1">GPAT/DHAPAT C-terminal domain-containing protein</fullName>
    </recommendedName>
</protein>
<proteinExistence type="predicted"/>
<evidence type="ECO:0000259" key="1">
    <source>
        <dbReference type="Pfam" id="PF19277"/>
    </source>
</evidence>